<feature type="region of interest" description="Disordered" evidence="1">
    <location>
        <begin position="507"/>
        <end position="534"/>
    </location>
</feature>
<evidence type="ECO:0000313" key="2">
    <source>
        <dbReference type="EMBL" id="KAE8241895.1"/>
    </source>
</evidence>
<protein>
    <submittedName>
        <fullName evidence="2">Uncharacterized protein</fullName>
    </submittedName>
</protein>
<organism evidence="2 3">
    <name type="scientific">Tilletia indica</name>
    <dbReference type="NCBI Taxonomy" id="43049"/>
    <lineage>
        <taxon>Eukaryota</taxon>
        <taxon>Fungi</taxon>
        <taxon>Dikarya</taxon>
        <taxon>Basidiomycota</taxon>
        <taxon>Ustilaginomycotina</taxon>
        <taxon>Exobasidiomycetes</taxon>
        <taxon>Tilletiales</taxon>
        <taxon>Tilletiaceae</taxon>
        <taxon>Tilletia</taxon>
    </lineage>
</organism>
<dbReference type="Proteomes" id="UP000077521">
    <property type="component" value="Unassembled WGS sequence"/>
</dbReference>
<sequence length="534" mass="60920">MNRPVPTLTLWPSSLRFLSFITLQITKPGLLTSPFLNDPLPSSHGYTHPTSLIQRGEATSYNVRFLVTCTSPISLLTTSMTPSQLPGEVLLQIIEHVLSDIPKKNRDSKLQVGPSQQAKELAMVDNTFRAAVDNYYQRAFHTFHPNGEPTVLGSLQPWIPRHDCPMSEHMLFWQERLGSAWPGTADLEEQISDFDERKPHNVRSVRVDTRVPGFSRTPDCLSWTKSNFHTWMLSAALLCRIAQPNPRLRVLHLRLSAHADFYTVIEGLIASNPRLTDIVIEDDSHPDLDGLRRPVLDLASLCNDEHEDSYHELERFIIRAPALQVNAVDCGPFLSRIRSAETFCLAAYQFITRQSPWLWVLELLKNMRYVDRFEVSTSLQSNANYRTLRSTIDPIELRYLKHLVLDLAEVDARLLRRLQAPLLKHMQIRSLYPVASHGDLATNHFPNLLCATIWCPGGAIERFRFLGLRKRQYIHNIPDALHLEQEIDAAILIYVLKINPSLPTVEEVTMERPSKRARIGPSELQNEPPRPQSV</sequence>
<comment type="caution">
    <text evidence="2">The sequence shown here is derived from an EMBL/GenBank/DDBJ whole genome shotgun (WGS) entry which is preliminary data.</text>
</comment>
<evidence type="ECO:0000313" key="3">
    <source>
        <dbReference type="Proteomes" id="UP000077521"/>
    </source>
</evidence>
<evidence type="ECO:0000256" key="1">
    <source>
        <dbReference type="SAM" id="MobiDB-lite"/>
    </source>
</evidence>
<reference evidence="2" key="2">
    <citation type="journal article" date="2019" name="IMA Fungus">
        <title>Genome sequencing and comparison of five Tilletia species to identify candidate genes for the detection of regulated species infecting wheat.</title>
        <authorList>
            <person name="Nguyen H.D.T."/>
            <person name="Sultana T."/>
            <person name="Kesanakurti P."/>
            <person name="Hambleton S."/>
        </authorList>
    </citation>
    <scope>NUCLEOTIDE SEQUENCE</scope>
    <source>
        <strain evidence="2">DAOMC 236416</strain>
    </source>
</reference>
<name>A0A8T8SKA1_9BASI</name>
<keyword evidence="3" id="KW-1185">Reference proteome</keyword>
<gene>
    <name evidence="2" type="ORF">A4X13_0g7213</name>
</gene>
<reference evidence="2" key="1">
    <citation type="submission" date="2016-04" db="EMBL/GenBank/DDBJ databases">
        <authorList>
            <person name="Nguyen H.D."/>
            <person name="Samba Siva P."/>
            <person name="Cullis J."/>
            <person name="Levesque C.A."/>
            <person name="Hambleton S."/>
        </authorList>
    </citation>
    <scope>NUCLEOTIDE SEQUENCE</scope>
    <source>
        <strain evidence="2">DAOMC 236416</strain>
    </source>
</reference>
<proteinExistence type="predicted"/>
<accession>A0A8T8SKA1</accession>
<dbReference type="EMBL" id="LWDF02000837">
    <property type="protein sequence ID" value="KAE8241895.1"/>
    <property type="molecule type" value="Genomic_DNA"/>
</dbReference>
<dbReference type="OrthoDB" id="3388547at2759"/>
<dbReference type="AlphaFoldDB" id="A0A8T8SKA1"/>